<evidence type="ECO:0000313" key="2">
    <source>
        <dbReference type="EMBL" id="MBB5814838.1"/>
    </source>
</evidence>
<feature type="region of interest" description="Disordered" evidence="1">
    <location>
        <begin position="15"/>
        <end position="38"/>
    </location>
</feature>
<proteinExistence type="predicted"/>
<sequence>MERAARGVLRAAEITGEAETGTGPAFTELGCSGRRGGT</sequence>
<evidence type="ECO:0000313" key="3">
    <source>
        <dbReference type="Proteomes" id="UP000579531"/>
    </source>
</evidence>
<protein>
    <submittedName>
        <fullName evidence="2">Uncharacterized protein</fullName>
    </submittedName>
</protein>
<dbReference type="Proteomes" id="UP000579531">
    <property type="component" value="Unassembled WGS sequence"/>
</dbReference>
<name>A0AA89Q9N0_STRCU</name>
<dbReference type="EMBL" id="JACHLX010000001">
    <property type="protein sequence ID" value="MBB5814838.1"/>
    <property type="molecule type" value="Genomic_DNA"/>
</dbReference>
<reference evidence="2 3" key="1">
    <citation type="submission" date="2020-08" db="EMBL/GenBank/DDBJ databases">
        <title>Sequencing the genomes of 1000 actinobacteria strains.</title>
        <authorList>
            <person name="Klenk H.-P."/>
        </authorList>
    </citation>
    <scope>NUCLEOTIDE SEQUENCE [LARGE SCALE GENOMIC DNA]</scope>
    <source>
        <strain evidence="2 3">DSM 40129</strain>
    </source>
</reference>
<comment type="caution">
    <text evidence="2">The sequence shown here is derived from an EMBL/GenBank/DDBJ whole genome shotgun (WGS) entry which is preliminary data.</text>
</comment>
<accession>A0AA89Q9N0</accession>
<gene>
    <name evidence="2" type="ORF">HNR72_005866</name>
</gene>
<dbReference type="AlphaFoldDB" id="A0AA89Q9N0"/>
<keyword evidence="3" id="KW-1185">Reference proteome</keyword>
<evidence type="ECO:0000256" key="1">
    <source>
        <dbReference type="SAM" id="MobiDB-lite"/>
    </source>
</evidence>
<organism evidence="2 3">
    <name type="scientific">Streptomyces collinus</name>
    <dbReference type="NCBI Taxonomy" id="42684"/>
    <lineage>
        <taxon>Bacteria</taxon>
        <taxon>Bacillati</taxon>
        <taxon>Actinomycetota</taxon>
        <taxon>Actinomycetes</taxon>
        <taxon>Kitasatosporales</taxon>
        <taxon>Streptomycetaceae</taxon>
        <taxon>Streptomyces</taxon>
    </lineage>
</organism>